<keyword evidence="2 3" id="KW-0548">Nucleotidyltransferase</keyword>
<dbReference type="OrthoDB" id="9782at2157"/>
<dbReference type="KEGG" id="tgg:A3K92_09310"/>
<evidence type="ECO:0000313" key="3">
    <source>
        <dbReference type="EMBL" id="ASJ01662.1"/>
    </source>
</evidence>
<dbReference type="Gene3D" id="3.90.550.10">
    <property type="entry name" value="Spore Coat Polysaccharide Biosynthesis Protein SpsA, Chain A"/>
    <property type="match status" value="1"/>
</dbReference>
<dbReference type="RefSeq" id="WP_088885993.1">
    <property type="nucleotide sequence ID" value="NZ_CP014855.1"/>
</dbReference>
<dbReference type="InterPro" id="IPR018294">
    <property type="entry name" value="ISPD_synthase_CS"/>
</dbReference>
<evidence type="ECO:0000256" key="2">
    <source>
        <dbReference type="ARBA" id="ARBA00022695"/>
    </source>
</evidence>
<evidence type="ECO:0000313" key="4">
    <source>
        <dbReference type="Proteomes" id="UP000250134"/>
    </source>
</evidence>
<dbReference type="EMBL" id="CP014855">
    <property type="protein sequence ID" value="ASJ01662.1"/>
    <property type="molecule type" value="Genomic_DNA"/>
</dbReference>
<evidence type="ECO:0000256" key="1">
    <source>
        <dbReference type="ARBA" id="ARBA00022679"/>
    </source>
</evidence>
<dbReference type="Proteomes" id="UP000250134">
    <property type="component" value="Chromosome"/>
</dbReference>
<dbReference type="PANTHER" id="PTHR43015">
    <property type="entry name" value="D-RIBITOL-5-PHOSPHATE CYTIDYLYLTRANSFERASE"/>
    <property type="match status" value="1"/>
</dbReference>
<dbReference type="CDD" id="cd02516">
    <property type="entry name" value="CDP-ME_synthetase"/>
    <property type="match status" value="1"/>
</dbReference>
<keyword evidence="1 3" id="KW-0808">Transferase</keyword>
<dbReference type="GO" id="GO:0008299">
    <property type="term" value="P:isoprenoid biosynthetic process"/>
    <property type="evidence" value="ECO:0007669"/>
    <property type="project" value="InterPro"/>
</dbReference>
<name>A0A2Z2MAR6_THEGO</name>
<sequence length="229" mass="25735">MATLILLAGGIGKRAGLGIPKQYYPLEGKMIIEHTLENVSGVREIDSIILVSNPDFVKVAEELRQTYPKISKIAPGGATRNESLLNGFREVEETEKKVIVHDAVRPFTPKWIFEKIISELEEKDVVTTVNPITGNLIELDGEKVKRIHDRSKYVMGEAPTGYRYDALKKTLELAVKEGYLNTIPHDILLAMMAGFEVHTLNCNCFNLKITFKEDMRIAKALIKVMEEGH</sequence>
<dbReference type="PANTHER" id="PTHR43015:SF1">
    <property type="entry name" value="D-RIBITOL-5-PHOSPHATE CYTIDYLYLTRANSFERASE"/>
    <property type="match status" value="1"/>
</dbReference>
<dbReference type="InterPro" id="IPR029044">
    <property type="entry name" value="Nucleotide-diphossugar_trans"/>
</dbReference>
<gene>
    <name evidence="3" type="ORF">A3K92_09310</name>
</gene>
<protein>
    <submittedName>
        <fullName evidence="3">2-C-methyl-D-erythritol 4-phosphate cytidylyltransferase</fullName>
    </submittedName>
</protein>
<dbReference type="GO" id="GO:0070567">
    <property type="term" value="F:cytidylyltransferase activity"/>
    <property type="evidence" value="ECO:0007669"/>
    <property type="project" value="InterPro"/>
</dbReference>
<dbReference type="SUPFAM" id="SSF53448">
    <property type="entry name" value="Nucleotide-diphospho-sugar transferases"/>
    <property type="match status" value="1"/>
</dbReference>
<dbReference type="GeneID" id="33332748"/>
<dbReference type="GO" id="GO:0005829">
    <property type="term" value="C:cytosol"/>
    <property type="evidence" value="ECO:0007669"/>
    <property type="project" value="TreeGrafter"/>
</dbReference>
<accession>A0A2Z2MAR6</accession>
<dbReference type="Pfam" id="PF01128">
    <property type="entry name" value="IspD"/>
    <property type="match status" value="1"/>
</dbReference>
<dbReference type="InterPro" id="IPR034683">
    <property type="entry name" value="IspD/TarI"/>
</dbReference>
<keyword evidence="4" id="KW-1185">Reference proteome</keyword>
<proteinExistence type="predicted"/>
<dbReference type="PROSITE" id="PS01295">
    <property type="entry name" value="ISPD"/>
    <property type="match status" value="1"/>
</dbReference>
<organism evidence="3 4">
    <name type="scientific">Thermococcus gorgonarius</name>
    <dbReference type="NCBI Taxonomy" id="71997"/>
    <lineage>
        <taxon>Archaea</taxon>
        <taxon>Methanobacteriati</taxon>
        <taxon>Methanobacteriota</taxon>
        <taxon>Thermococci</taxon>
        <taxon>Thermococcales</taxon>
        <taxon>Thermococcaceae</taxon>
        <taxon>Thermococcus</taxon>
    </lineage>
</organism>
<dbReference type="AlphaFoldDB" id="A0A2Z2MAR6"/>
<reference evidence="3 4" key="1">
    <citation type="submission" date="2016-03" db="EMBL/GenBank/DDBJ databases">
        <title>Complete genome sequence of Thermococcus gorgonarius.</title>
        <authorList>
            <person name="Oger P.M."/>
        </authorList>
    </citation>
    <scope>NUCLEOTIDE SEQUENCE [LARGE SCALE GENOMIC DNA]</scope>
    <source>
        <strain evidence="3 4">W-12</strain>
    </source>
</reference>